<dbReference type="Pfam" id="PF00787">
    <property type="entry name" value="PX"/>
    <property type="match status" value="1"/>
</dbReference>
<dbReference type="AlphaFoldDB" id="A0A0X8HS77"/>
<feature type="region of interest" description="Disordered" evidence="1">
    <location>
        <begin position="128"/>
        <end position="156"/>
    </location>
</feature>
<dbReference type="GeneID" id="28723684"/>
<keyword evidence="4" id="KW-1185">Reference proteome</keyword>
<dbReference type="OrthoDB" id="548867at2759"/>
<evidence type="ECO:0000259" key="2">
    <source>
        <dbReference type="Pfam" id="PF00787"/>
    </source>
</evidence>
<dbReference type="CDD" id="cd06890">
    <property type="entry name" value="PX_Bem1p"/>
    <property type="match status" value="1"/>
</dbReference>
<dbReference type="InterPro" id="IPR035550">
    <property type="entry name" value="Bem1/Scd2_PX"/>
</dbReference>
<proteinExistence type="predicted"/>
<dbReference type="EMBL" id="CP014244">
    <property type="protein sequence ID" value="AMD20438.1"/>
    <property type="molecule type" value="Genomic_DNA"/>
</dbReference>
<evidence type="ECO:0000313" key="4">
    <source>
        <dbReference type="Proteomes" id="UP000243052"/>
    </source>
</evidence>
<dbReference type="SUPFAM" id="SSF64268">
    <property type="entry name" value="PX domain"/>
    <property type="match status" value="1"/>
</dbReference>
<sequence length="339" mass="37827">MGNLTIGSKTGSTVKLLSGRRSVSYEKTVSSATLLPSTLTATVSAQQKGRFYNVIQTYLPNNGDTTSCISSYFNKNSRYLDVRDGDVVLLLGKLGRKSMYVRLVSRVGEGLVPSRCLEVNETLSKIASNPRPKRISDGSTLKHSNEGDDHSDTVSRPNQREIAQFDDEDLLYACHITECNVAEDRVWYRVECEMASGHLRVLCRYYQDFYMLHLAIIDVLRRNSPEADVSLLPKVPAPTGRISEGTSLERLGKLNNYLHSLFSSPHISEKDKHSTIVEQCLFPRAGDIVYIPKVGSFLLKQGVDGKKSEDEYWEAVSDSESTPGFPIPPHIGKGFWSER</sequence>
<dbReference type="Proteomes" id="UP000243052">
    <property type="component" value="Chromosome iv"/>
</dbReference>
<dbReference type="Gene3D" id="3.30.1520.10">
    <property type="entry name" value="Phox-like domain"/>
    <property type="match status" value="1"/>
</dbReference>
<dbReference type="RefSeq" id="XP_017987434.1">
    <property type="nucleotide sequence ID" value="XM_018131988.1"/>
</dbReference>
<dbReference type="STRING" id="45286.A0A0X8HS77"/>
<feature type="compositionally biased region" description="Basic and acidic residues" evidence="1">
    <location>
        <begin position="143"/>
        <end position="153"/>
    </location>
</feature>
<dbReference type="InterPro" id="IPR001683">
    <property type="entry name" value="PX_dom"/>
</dbReference>
<organism evidence="3 4">
    <name type="scientific">Eremothecium sinecaudum</name>
    <dbReference type="NCBI Taxonomy" id="45286"/>
    <lineage>
        <taxon>Eukaryota</taxon>
        <taxon>Fungi</taxon>
        <taxon>Dikarya</taxon>
        <taxon>Ascomycota</taxon>
        <taxon>Saccharomycotina</taxon>
        <taxon>Saccharomycetes</taxon>
        <taxon>Saccharomycetales</taxon>
        <taxon>Saccharomycetaceae</taxon>
        <taxon>Eremothecium</taxon>
    </lineage>
</organism>
<gene>
    <name evidence="3" type="ORF">AW171_hschr42331</name>
</gene>
<reference evidence="3 4" key="1">
    <citation type="submission" date="2016-01" db="EMBL/GenBank/DDBJ databases">
        <title>Genome sequence of the yeast Holleya sinecauda.</title>
        <authorList>
            <person name="Dietrich F.S."/>
        </authorList>
    </citation>
    <scope>NUCLEOTIDE SEQUENCE [LARGE SCALE GENOMIC DNA]</scope>
    <source>
        <strain evidence="3 4">ATCC 58844</strain>
    </source>
</reference>
<evidence type="ECO:0000256" key="1">
    <source>
        <dbReference type="SAM" id="MobiDB-lite"/>
    </source>
</evidence>
<dbReference type="InterPro" id="IPR036028">
    <property type="entry name" value="SH3-like_dom_sf"/>
</dbReference>
<dbReference type="InterPro" id="IPR036871">
    <property type="entry name" value="PX_dom_sf"/>
</dbReference>
<accession>A0A0X8HS77</accession>
<name>A0A0X8HS77_9SACH</name>
<protein>
    <submittedName>
        <fullName evidence="3">HDL306Cp</fullName>
    </submittedName>
</protein>
<dbReference type="SUPFAM" id="SSF50044">
    <property type="entry name" value="SH3-domain"/>
    <property type="match status" value="1"/>
</dbReference>
<dbReference type="GO" id="GO:0035091">
    <property type="term" value="F:phosphatidylinositol binding"/>
    <property type="evidence" value="ECO:0007669"/>
    <property type="project" value="InterPro"/>
</dbReference>
<evidence type="ECO:0000313" key="3">
    <source>
        <dbReference type="EMBL" id="AMD20438.1"/>
    </source>
</evidence>
<feature type="domain" description="PX" evidence="2">
    <location>
        <begin position="202"/>
        <end position="271"/>
    </location>
</feature>